<feature type="domain" description="VWFA" evidence="1">
    <location>
        <begin position="23"/>
        <end position="191"/>
    </location>
</feature>
<dbReference type="Pfam" id="PF13768">
    <property type="entry name" value="VWA_3"/>
    <property type="match status" value="1"/>
</dbReference>
<dbReference type="OrthoDB" id="299997at2759"/>
<dbReference type="SUPFAM" id="SSF53300">
    <property type="entry name" value="vWA-like"/>
    <property type="match status" value="1"/>
</dbReference>
<accession>A0A226F1R4</accession>
<sequence>MNSLVEIKNFLAPASTFYDQKFEFIFVLDRSGSMSGSKILLARRALILFLRSLPTSCMFNVVGFGSTFEHLFPDSVEYSEIALENAINYAKEMKANLSGTELLEPLQNIYNSKQHNGYLTQIFVLTDGEVSRPSDVMKLIEGRKHRCRVFSLGIGRGASRKLVDGIAQVGGGTSIYANDNEKIETKILHQLKIALQPSLLKAIPVSARG</sequence>
<dbReference type="InterPro" id="IPR002035">
    <property type="entry name" value="VWF_A"/>
</dbReference>
<proteinExistence type="predicted"/>
<dbReference type="PANTHER" id="PTHR45737:SF6">
    <property type="entry name" value="VON WILLEBRAND FACTOR A DOMAIN-CONTAINING PROTEIN 5A"/>
    <property type="match status" value="1"/>
</dbReference>
<gene>
    <name evidence="2" type="ORF">Fcan01_01316</name>
</gene>
<evidence type="ECO:0000259" key="1">
    <source>
        <dbReference type="PROSITE" id="PS50234"/>
    </source>
</evidence>
<dbReference type="EMBL" id="LNIX01000001">
    <property type="protein sequence ID" value="OXA63725.1"/>
    <property type="molecule type" value="Genomic_DNA"/>
</dbReference>
<protein>
    <submittedName>
        <fullName evidence="2">von Willebrand factor A domain-containing protein 5A</fullName>
    </submittedName>
</protein>
<evidence type="ECO:0000313" key="3">
    <source>
        <dbReference type="Proteomes" id="UP000198287"/>
    </source>
</evidence>
<organism evidence="2 3">
    <name type="scientific">Folsomia candida</name>
    <name type="common">Springtail</name>
    <dbReference type="NCBI Taxonomy" id="158441"/>
    <lineage>
        <taxon>Eukaryota</taxon>
        <taxon>Metazoa</taxon>
        <taxon>Ecdysozoa</taxon>
        <taxon>Arthropoda</taxon>
        <taxon>Hexapoda</taxon>
        <taxon>Collembola</taxon>
        <taxon>Entomobryomorpha</taxon>
        <taxon>Isotomoidea</taxon>
        <taxon>Isotomidae</taxon>
        <taxon>Proisotominae</taxon>
        <taxon>Folsomia</taxon>
    </lineage>
</organism>
<dbReference type="AlphaFoldDB" id="A0A226F1R4"/>
<comment type="caution">
    <text evidence="2">The sequence shown here is derived from an EMBL/GenBank/DDBJ whole genome shotgun (WGS) entry which is preliminary data.</text>
</comment>
<dbReference type="PROSITE" id="PS50234">
    <property type="entry name" value="VWFA"/>
    <property type="match status" value="1"/>
</dbReference>
<name>A0A226F1R4_FOLCA</name>
<keyword evidence="3" id="KW-1185">Reference proteome</keyword>
<dbReference type="SMART" id="SM00327">
    <property type="entry name" value="VWA"/>
    <property type="match status" value="1"/>
</dbReference>
<dbReference type="PANTHER" id="PTHR45737">
    <property type="entry name" value="VON WILLEBRAND FACTOR A DOMAIN-CONTAINING PROTEIN 5A"/>
    <property type="match status" value="1"/>
</dbReference>
<dbReference type="OMA" id="YANDNEK"/>
<reference evidence="2 3" key="1">
    <citation type="submission" date="2015-12" db="EMBL/GenBank/DDBJ databases">
        <title>The genome of Folsomia candida.</title>
        <authorList>
            <person name="Faddeeva A."/>
            <person name="Derks M.F."/>
            <person name="Anvar Y."/>
            <person name="Smit S."/>
            <person name="Van Straalen N."/>
            <person name="Roelofs D."/>
        </authorList>
    </citation>
    <scope>NUCLEOTIDE SEQUENCE [LARGE SCALE GENOMIC DNA]</scope>
    <source>
        <strain evidence="2 3">VU population</strain>
        <tissue evidence="2">Whole body</tissue>
    </source>
</reference>
<dbReference type="Proteomes" id="UP000198287">
    <property type="component" value="Unassembled WGS sequence"/>
</dbReference>
<dbReference type="Gene3D" id="3.40.50.410">
    <property type="entry name" value="von Willebrand factor, type A domain"/>
    <property type="match status" value="1"/>
</dbReference>
<dbReference type="STRING" id="158441.A0A226F1R4"/>
<evidence type="ECO:0000313" key="2">
    <source>
        <dbReference type="EMBL" id="OXA63725.1"/>
    </source>
</evidence>
<dbReference type="GO" id="GO:0032991">
    <property type="term" value="C:protein-containing complex"/>
    <property type="evidence" value="ECO:0007669"/>
    <property type="project" value="UniProtKB-ARBA"/>
</dbReference>
<dbReference type="InterPro" id="IPR036465">
    <property type="entry name" value="vWFA_dom_sf"/>
</dbReference>